<dbReference type="PANTHER" id="PTHR43648">
    <property type="entry name" value="ELECTRON TRANSFER FLAVOPROTEIN BETA SUBUNIT LYSINE METHYLTRANSFERASE"/>
    <property type="match status" value="1"/>
</dbReference>
<dbReference type="HOGENOM" id="CLU_049382_4_1_6"/>
<accession>R4VHJ3</accession>
<dbReference type="GO" id="GO:0032259">
    <property type="term" value="P:methylation"/>
    <property type="evidence" value="ECO:0007669"/>
    <property type="project" value="UniProtKB-KW"/>
</dbReference>
<keyword evidence="4 6" id="KW-0808">Transferase</keyword>
<dbReference type="Pfam" id="PF06325">
    <property type="entry name" value="PrmA"/>
    <property type="match status" value="1"/>
</dbReference>
<protein>
    <recommendedName>
        <fullName evidence="6">Ribosomal protein L11 methyltransferase</fullName>
        <shortName evidence="6">L11 Mtase</shortName>
        <ecNumber evidence="6">2.1.1.-</ecNumber>
    </recommendedName>
</protein>
<dbReference type="InterPro" id="IPR029063">
    <property type="entry name" value="SAM-dependent_MTases_sf"/>
</dbReference>
<feature type="binding site" evidence="6">
    <location>
        <position position="228"/>
    </location>
    <ligand>
        <name>S-adenosyl-L-methionine</name>
        <dbReference type="ChEBI" id="CHEBI:59789"/>
    </ligand>
</feature>
<dbReference type="PANTHER" id="PTHR43648:SF1">
    <property type="entry name" value="ELECTRON TRANSFER FLAVOPROTEIN BETA SUBUNIT LYSINE METHYLTRANSFERASE"/>
    <property type="match status" value="1"/>
</dbReference>
<dbReference type="GO" id="GO:0005829">
    <property type="term" value="C:cytosol"/>
    <property type="evidence" value="ECO:0007669"/>
    <property type="project" value="TreeGrafter"/>
</dbReference>
<keyword evidence="5 6" id="KW-0949">S-adenosyl-L-methionine</keyword>
<keyword evidence="8" id="KW-1185">Reference proteome</keyword>
<feature type="binding site" evidence="6">
    <location>
        <position position="188"/>
    </location>
    <ligand>
        <name>S-adenosyl-L-methionine</name>
        <dbReference type="ChEBI" id="CHEBI:59789"/>
    </ligand>
</feature>
<name>R4VHJ3_9GAMM</name>
<gene>
    <name evidence="6" type="primary">prmA</name>
    <name evidence="7" type="ORF">SPISAL_07760</name>
</gene>
<keyword evidence="7" id="KW-0689">Ribosomal protein</keyword>
<dbReference type="GO" id="GO:0005840">
    <property type="term" value="C:ribosome"/>
    <property type="evidence" value="ECO:0007669"/>
    <property type="project" value="UniProtKB-KW"/>
</dbReference>
<reference evidence="7 8" key="1">
    <citation type="journal article" date="2013" name="Genome Announc.">
        <title>Draft Genome of Spiribacter salinus M19-40, an Abundant Gammaproteobacterium in Aquatic Hypersaline Environments.</title>
        <authorList>
            <person name="Leon M.J."/>
            <person name="Ghai R."/>
            <person name="Fernandez A.B."/>
            <person name="Sanchez-Porro C."/>
            <person name="Rodriguez-Valera F."/>
            <person name="Ventosa A."/>
        </authorList>
    </citation>
    <scope>NUCLEOTIDE SEQUENCE [LARGE SCALE GENOMIC DNA]</scope>
    <source>
        <strain evidence="7">M19-40</strain>
    </source>
</reference>
<dbReference type="EC" id="2.1.1.-" evidence="6"/>
<dbReference type="EMBL" id="CP005963">
    <property type="protein sequence ID" value="AGM41646.1"/>
    <property type="molecule type" value="Genomic_DNA"/>
</dbReference>
<evidence type="ECO:0000256" key="4">
    <source>
        <dbReference type="ARBA" id="ARBA00022679"/>
    </source>
</evidence>
<feature type="binding site" evidence="6">
    <location>
        <position position="166"/>
    </location>
    <ligand>
        <name>S-adenosyl-L-methionine</name>
        <dbReference type="ChEBI" id="CHEBI:59789"/>
    </ligand>
</feature>
<proteinExistence type="inferred from homology"/>
<comment type="subcellular location">
    <subcellularLocation>
        <location evidence="6">Cytoplasm</location>
    </subcellularLocation>
</comment>
<sequence>MAWRQVAFDLPAARMGLAEAALEAMGAIAVTAAESEGAEPVLEPAVGETRLWDAVRVQALFEADADSQAVHAALSEALGAKPTGWDETTLADAAWERAWLADFAPLDFGHGLWVVPTGMEPPVPEATNLRLDPGLAFGTGTHPTTALCLEHLAACPPVDETVIDYGCGSGLLAIAALRLGARQVIAIDNDPQALVATRENARRNGVADPLTVGGVDTALPAADRVLANILAGVLIEQAPTLIKPLRPGGRLVLAGLLEGQAAEVASAYAQAIDFGPGAARDGWVRLDGTRRAL</sequence>
<keyword evidence="3 6" id="KW-0489">Methyltransferase</keyword>
<comment type="catalytic activity">
    <reaction evidence="6">
        <text>L-lysyl-[protein] + 3 S-adenosyl-L-methionine = N(6),N(6),N(6)-trimethyl-L-lysyl-[protein] + 3 S-adenosyl-L-homocysteine + 3 H(+)</text>
        <dbReference type="Rhea" id="RHEA:54192"/>
        <dbReference type="Rhea" id="RHEA-COMP:9752"/>
        <dbReference type="Rhea" id="RHEA-COMP:13826"/>
        <dbReference type="ChEBI" id="CHEBI:15378"/>
        <dbReference type="ChEBI" id="CHEBI:29969"/>
        <dbReference type="ChEBI" id="CHEBI:57856"/>
        <dbReference type="ChEBI" id="CHEBI:59789"/>
        <dbReference type="ChEBI" id="CHEBI:61961"/>
    </reaction>
</comment>
<dbReference type="AlphaFoldDB" id="R4VHJ3"/>
<comment type="function">
    <text evidence="6">Methylates ribosomal protein L11.</text>
</comment>
<evidence type="ECO:0000256" key="1">
    <source>
        <dbReference type="ARBA" id="ARBA00009741"/>
    </source>
</evidence>
<dbReference type="OrthoDB" id="9785995at2"/>
<organism evidence="7 8">
    <name type="scientific">Spiribacter salinus M19-40</name>
    <dbReference type="NCBI Taxonomy" id="1260251"/>
    <lineage>
        <taxon>Bacteria</taxon>
        <taxon>Pseudomonadati</taxon>
        <taxon>Pseudomonadota</taxon>
        <taxon>Gammaproteobacteria</taxon>
        <taxon>Chromatiales</taxon>
        <taxon>Ectothiorhodospiraceae</taxon>
        <taxon>Spiribacter</taxon>
    </lineage>
</organism>
<dbReference type="HAMAP" id="MF_00735">
    <property type="entry name" value="Methyltr_PrmA"/>
    <property type="match status" value="1"/>
</dbReference>
<dbReference type="PIRSF" id="PIRSF000401">
    <property type="entry name" value="RPL11_MTase"/>
    <property type="match status" value="1"/>
</dbReference>
<dbReference type="Gene3D" id="3.40.50.150">
    <property type="entry name" value="Vaccinia Virus protein VP39"/>
    <property type="match status" value="1"/>
</dbReference>
<keyword evidence="7" id="KW-0687">Ribonucleoprotein</keyword>
<dbReference type="PATRIC" id="fig|1260251.3.peg.1571"/>
<dbReference type="KEGG" id="ssal:SPISAL_07760"/>
<evidence type="ECO:0000256" key="5">
    <source>
        <dbReference type="ARBA" id="ARBA00022691"/>
    </source>
</evidence>
<keyword evidence="2 6" id="KW-0963">Cytoplasm</keyword>
<evidence type="ECO:0000313" key="8">
    <source>
        <dbReference type="Proteomes" id="UP000017881"/>
    </source>
</evidence>
<dbReference type="SUPFAM" id="SSF53335">
    <property type="entry name" value="S-adenosyl-L-methionine-dependent methyltransferases"/>
    <property type="match status" value="1"/>
</dbReference>
<evidence type="ECO:0000256" key="6">
    <source>
        <dbReference type="HAMAP-Rule" id="MF_00735"/>
    </source>
</evidence>
<dbReference type="Proteomes" id="UP000017881">
    <property type="component" value="Chromosome"/>
</dbReference>
<dbReference type="NCBIfam" id="TIGR00406">
    <property type="entry name" value="prmA"/>
    <property type="match status" value="1"/>
</dbReference>
<evidence type="ECO:0000256" key="3">
    <source>
        <dbReference type="ARBA" id="ARBA00022603"/>
    </source>
</evidence>
<dbReference type="GO" id="GO:0016279">
    <property type="term" value="F:protein-lysine N-methyltransferase activity"/>
    <property type="evidence" value="ECO:0007669"/>
    <property type="project" value="TreeGrafter"/>
</dbReference>
<dbReference type="InterPro" id="IPR004498">
    <property type="entry name" value="Ribosomal_PrmA_MeTrfase"/>
</dbReference>
<dbReference type="eggNOG" id="COG2264">
    <property type="taxonomic scope" value="Bacteria"/>
</dbReference>
<dbReference type="InterPro" id="IPR050078">
    <property type="entry name" value="Ribosomal_L11_MeTrfase_PrmA"/>
</dbReference>
<comment type="similarity">
    <text evidence="1 6">Belongs to the methyltransferase superfamily. PrmA family.</text>
</comment>
<dbReference type="RefSeq" id="WP_016353953.1">
    <property type="nucleotide sequence ID" value="NC_021291.1"/>
</dbReference>
<evidence type="ECO:0000313" key="7">
    <source>
        <dbReference type="EMBL" id="AGM41646.1"/>
    </source>
</evidence>
<feature type="binding site" evidence="6">
    <location>
        <position position="145"/>
    </location>
    <ligand>
        <name>S-adenosyl-L-methionine</name>
        <dbReference type="ChEBI" id="CHEBI:59789"/>
    </ligand>
</feature>
<evidence type="ECO:0000256" key="2">
    <source>
        <dbReference type="ARBA" id="ARBA00022490"/>
    </source>
</evidence>